<accession>A0A485LNS7</accession>
<name>A0A485LNS7_9STRA</name>
<reference evidence="2 3" key="1">
    <citation type="submission" date="2019-03" db="EMBL/GenBank/DDBJ databases">
        <authorList>
            <person name="Gaulin E."/>
            <person name="Dumas B."/>
        </authorList>
    </citation>
    <scope>NUCLEOTIDE SEQUENCE [LARGE SCALE GENOMIC DNA]</scope>
    <source>
        <strain evidence="2">CBS 568.67</strain>
    </source>
</reference>
<dbReference type="Proteomes" id="UP000332933">
    <property type="component" value="Unassembled WGS sequence"/>
</dbReference>
<gene>
    <name evidence="2" type="primary">Aste57867_23539</name>
    <name evidence="1" type="ORF">As57867_023468</name>
    <name evidence="2" type="ORF">ASTE57867_23539</name>
</gene>
<organism evidence="2 3">
    <name type="scientific">Aphanomyces stellatus</name>
    <dbReference type="NCBI Taxonomy" id="120398"/>
    <lineage>
        <taxon>Eukaryota</taxon>
        <taxon>Sar</taxon>
        <taxon>Stramenopiles</taxon>
        <taxon>Oomycota</taxon>
        <taxon>Saprolegniomycetes</taxon>
        <taxon>Saprolegniales</taxon>
        <taxon>Verrucalvaceae</taxon>
        <taxon>Aphanomyces</taxon>
    </lineage>
</organism>
<evidence type="ECO:0000313" key="1">
    <source>
        <dbReference type="EMBL" id="KAF0684477.1"/>
    </source>
</evidence>
<dbReference type="OrthoDB" id="73883at2759"/>
<evidence type="ECO:0000313" key="2">
    <source>
        <dbReference type="EMBL" id="VFU00184.1"/>
    </source>
</evidence>
<dbReference type="InterPro" id="IPR036397">
    <property type="entry name" value="RNaseH_sf"/>
</dbReference>
<sequence>MGRRDLTNEEREAIIREVLLKSNGSYMTRLPKGFGQSLADKYLCGVSTVRKVIALARHSFDAGDMTVCIGNKKKGKVGRKMSYTKEQIKNKLLEVPLSERTTLRSISEKTGIPLGSLHRYLKQGLFRAHSSSIRPLLTDANKYARLKYAAALVGPTMQFNDMLDVVHLDEKWFYLTTERRRFYLVPGEKEPERKCKSKRYITKVMFLCAVAPPRFDDETQTWWDGKIGAWPFIDGVPALRSSVNRPAGTVETKCVSVTKDVYRAFLLGYVLPAIIDKWPGPGRHVKLQHDNARAHVTESDVVLRRAFDVYENIGWSFSLRPQPPNSPDMNHNLGPWIFRRYPESTAQNVSAVD</sequence>
<dbReference type="EMBL" id="CAADRA010007308">
    <property type="protein sequence ID" value="VFU00184.1"/>
    <property type="molecule type" value="Genomic_DNA"/>
</dbReference>
<evidence type="ECO:0000313" key="3">
    <source>
        <dbReference type="Proteomes" id="UP000332933"/>
    </source>
</evidence>
<dbReference type="GO" id="GO:0003676">
    <property type="term" value="F:nucleic acid binding"/>
    <property type="evidence" value="ECO:0007669"/>
    <property type="project" value="InterPro"/>
</dbReference>
<keyword evidence="3" id="KW-1185">Reference proteome</keyword>
<protein>
    <submittedName>
        <fullName evidence="2">Aste57867_23539 protein</fullName>
    </submittedName>
</protein>
<dbReference type="AlphaFoldDB" id="A0A485LNS7"/>
<reference evidence="1" key="2">
    <citation type="submission" date="2019-06" db="EMBL/GenBank/DDBJ databases">
        <title>Genomics analysis of Aphanomyces spp. identifies a new class of oomycete effector associated with host adaptation.</title>
        <authorList>
            <person name="Gaulin E."/>
        </authorList>
    </citation>
    <scope>NUCLEOTIDE SEQUENCE</scope>
    <source>
        <strain evidence="1">CBS 578.67</strain>
    </source>
</reference>
<dbReference type="Gene3D" id="3.30.420.10">
    <property type="entry name" value="Ribonuclease H-like superfamily/Ribonuclease H"/>
    <property type="match status" value="1"/>
</dbReference>
<dbReference type="EMBL" id="VJMH01007282">
    <property type="protein sequence ID" value="KAF0684477.1"/>
    <property type="molecule type" value="Genomic_DNA"/>
</dbReference>
<proteinExistence type="predicted"/>
<dbReference type="PANTHER" id="PTHR47169">
    <property type="entry name" value="OS01G0541250 PROTEIN"/>
    <property type="match status" value="1"/>
</dbReference>